<dbReference type="AlphaFoldDB" id="A0A075GBA8"/>
<evidence type="ECO:0008006" key="2">
    <source>
        <dbReference type="Google" id="ProtNLM"/>
    </source>
</evidence>
<dbReference type="EMBL" id="KF900597">
    <property type="protein sequence ID" value="AIF00630.1"/>
    <property type="molecule type" value="Genomic_DNA"/>
</dbReference>
<reference evidence="1" key="1">
    <citation type="journal article" date="2014" name="Genome Biol. Evol.">
        <title>Pangenome evidence for extensive interdomain horizontal transfer affecting lineage core and shell genes in uncultured planktonic thaumarchaeota and euryarchaeota.</title>
        <authorList>
            <person name="Deschamps P."/>
            <person name="Zivanovic Y."/>
            <person name="Moreira D."/>
            <person name="Rodriguez-Valera F."/>
            <person name="Lopez-Garcia P."/>
        </authorList>
    </citation>
    <scope>NUCLEOTIDE SEQUENCE</scope>
</reference>
<sequence>MDLVHRWDGTVRICDIKASAGTSGYSAGLANQLRFYQWLWGITRTHSGRPRKGESGGELSGLEGWYLNGPHRKIIDLLDDKTLKSESARWKNIHEQMTLSGLHPTHLAPADPAPWLTHSPGGKALPVEDEQEAKSLTCKRCTAAAFCDAAPEKIQAKALASLTPPELGNPENLVASLVPKAPCTMISEIPQRLNVKGEVKGQWGPLSNHYGEEVRGATIVVGSTNVTIEEMGAESFGEIPSGTELALLDVAPGVWRRMTRLYLDEHSSIKPANDVEDVEFTRLGLIPTKANLSGQVVSRGGHSGVNARGKPWSMSTCHIWDGESVVEVVAFGSAITRTFQKLQVGDIVRILAAELGWRDGVPQIRIDQRNTRLEVKE</sequence>
<name>A0A075GBA8_9EURY</name>
<protein>
    <recommendedName>
        <fullName evidence="2">PD-(D/E)XK endonuclease-like domain-containing protein</fullName>
    </recommendedName>
</protein>
<evidence type="ECO:0000313" key="1">
    <source>
        <dbReference type="EMBL" id="AIF00630.1"/>
    </source>
</evidence>
<accession>A0A075GBA8</accession>
<organism evidence="1">
    <name type="scientific">uncultured marine group II/III euryarchaeote KM3_136_C10</name>
    <dbReference type="NCBI Taxonomy" id="1457867"/>
    <lineage>
        <taxon>Archaea</taxon>
        <taxon>Methanobacteriati</taxon>
        <taxon>Methanobacteriota</taxon>
        <taxon>environmental samples</taxon>
    </lineage>
</organism>
<proteinExistence type="predicted"/>